<dbReference type="Pfam" id="PF08208">
    <property type="entry name" value="RNA_polI_A34"/>
    <property type="match status" value="1"/>
</dbReference>
<feature type="compositionally biased region" description="Basic residues" evidence="1">
    <location>
        <begin position="294"/>
        <end position="315"/>
    </location>
</feature>
<feature type="compositionally biased region" description="Low complexity" evidence="1">
    <location>
        <begin position="88"/>
        <end position="99"/>
    </location>
</feature>
<feature type="compositionally biased region" description="Polar residues" evidence="1">
    <location>
        <begin position="225"/>
        <end position="239"/>
    </location>
</feature>
<feature type="compositionally biased region" description="Basic and acidic residues" evidence="1">
    <location>
        <begin position="250"/>
        <end position="262"/>
    </location>
</feature>
<dbReference type="InterPro" id="IPR053263">
    <property type="entry name" value="Euk_RPA34_RNAP_subunit"/>
</dbReference>
<dbReference type="AlphaFoldDB" id="A0A167WJN1"/>
<feature type="compositionally biased region" description="Low complexity" evidence="1">
    <location>
        <begin position="1"/>
        <end position="17"/>
    </location>
</feature>
<reference evidence="2" key="1">
    <citation type="journal article" date="2014" name="Genome Announc.">
        <title>Complete sequencing and chromosome-scale genome assembly of the industrial progenitor strain P2niaD18 from the penicillin producer Penicillium chrysogenum.</title>
        <authorList>
            <person name="Specht T."/>
            <person name="Dahlmann T.A."/>
            <person name="Zadra I."/>
            <person name="Kurnsteiner H."/>
            <person name="Kuck U."/>
        </authorList>
    </citation>
    <scope>NUCLEOTIDE SEQUENCE [LARGE SCALE GENOMIC DNA]</scope>
    <source>
        <strain evidence="2">P2niaD18</strain>
    </source>
</reference>
<dbReference type="PhylomeDB" id="A0A167WJN1"/>
<feature type="region of interest" description="Disordered" evidence="1">
    <location>
        <begin position="214"/>
        <end position="315"/>
    </location>
</feature>
<sequence>MASSDSDSDSSSSRSTSPELVTEKEKEMTKHAKAQESSEDDTSDSGSDSDSDSDNSNEMKPDSSSGKKVAISGPQPYKPPAGFKSAKKQAPPSSKASSLLSNLNGKQVLHLTAPASLPLSKVKEVCMAKIMHGEPIISHEGVNYGIPVEALSETGPATKSLLVFDEKTQTYNTAAHSVPSYHVQEMIGLPSTSENTDAVVAELRKYVKPARPQPKNLKMRFRPVGTTSAPPETLGSSSESEAEVPSFKVPKGEERKRKLDHDEAGDEAPQAAALPRKKSKKHSQEKEEDDSLSRKKSKKSHKDKEEKKRKKSEKA</sequence>
<evidence type="ECO:0000256" key="1">
    <source>
        <dbReference type="SAM" id="MobiDB-lite"/>
    </source>
</evidence>
<organism evidence="2">
    <name type="scientific">Penicillium chrysogenum</name>
    <name type="common">Penicillium notatum</name>
    <dbReference type="NCBI Taxonomy" id="5076"/>
    <lineage>
        <taxon>Eukaryota</taxon>
        <taxon>Fungi</taxon>
        <taxon>Dikarya</taxon>
        <taxon>Ascomycota</taxon>
        <taxon>Pezizomycotina</taxon>
        <taxon>Eurotiomycetes</taxon>
        <taxon>Eurotiomycetidae</taxon>
        <taxon>Eurotiales</taxon>
        <taxon>Aspergillaceae</taxon>
        <taxon>Penicillium</taxon>
        <taxon>Penicillium chrysogenum species complex</taxon>
    </lineage>
</organism>
<feature type="compositionally biased region" description="Acidic residues" evidence="1">
    <location>
        <begin position="37"/>
        <end position="55"/>
    </location>
</feature>
<dbReference type="GO" id="GO:0006360">
    <property type="term" value="P:transcription by RNA polymerase I"/>
    <property type="evidence" value="ECO:0007669"/>
    <property type="project" value="InterPro"/>
</dbReference>
<feature type="compositionally biased region" description="Basic and acidic residues" evidence="1">
    <location>
        <begin position="21"/>
        <end position="36"/>
    </location>
</feature>
<evidence type="ECO:0008006" key="3">
    <source>
        <dbReference type="Google" id="ProtNLM"/>
    </source>
</evidence>
<gene>
    <name evidence="2" type="ORF">EN45_018730</name>
</gene>
<dbReference type="Proteomes" id="UP000076449">
    <property type="component" value="Chromosome I"/>
</dbReference>
<proteinExistence type="predicted"/>
<dbReference type="EMBL" id="CM002798">
    <property type="protein sequence ID" value="KZN91733.1"/>
    <property type="molecule type" value="Genomic_DNA"/>
</dbReference>
<name>A0A167WJN1_PENCH</name>
<accession>A0A167WJN1</accession>
<feature type="region of interest" description="Disordered" evidence="1">
    <location>
        <begin position="1"/>
        <end position="99"/>
    </location>
</feature>
<dbReference type="InterPro" id="IPR013240">
    <property type="entry name" value="DNA-dir_RNA_pol1_su_RPA34"/>
</dbReference>
<dbReference type="PANTHER" id="PTHR28155:SF1">
    <property type="entry name" value="DNA-DIRECTED RNA POLYMERASE I SUBUNIT RPA34.5-DOMAIN-CONTAINING PROTEIN"/>
    <property type="match status" value="1"/>
</dbReference>
<evidence type="ECO:0000313" key="2">
    <source>
        <dbReference type="EMBL" id="KZN91733.1"/>
    </source>
</evidence>
<protein>
    <recommendedName>
        <fullName evidence="3">DNA-directed RNA polymerase I subunit</fullName>
    </recommendedName>
</protein>
<dbReference type="PANTHER" id="PTHR28155">
    <property type="entry name" value="ACR243WP"/>
    <property type="match status" value="1"/>
</dbReference>